<dbReference type="KEGG" id="adv:DJ533_00200"/>
<dbReference type="RefSeq" id="WP_065994792.1">
    <property type="nucleotide sequence ID" value="NZ_CP029389.2"/>
</dbReference>
<keyword evidence="2" id="KW-1185">Reference proteome</keyword>
<gene>
    <name evidence="1" type="ORF">DJ533_00200</name>
</gene>
<evidence type="ECO:0000313" key="1">
    <source>
        <dbReference type="EMBL" id="AWL27140.1"/>
    </source>
</evidence>
<reference evidence="1" key="1">
    <citation type="submission" date="2019-08" db="EMBL/GenBank/DDBJ databases">
        <title>The complete genome of Acinetobacter defluvii strain WCHAD010030.</title>
        <authorList>
            <person name="Hu Y."/>
            <person name="Qin J."/>
            <person name="Feng Y."/>
            <person name="Zong Z."/>
        </authorList>
    </citation>
    <scope>NUCLEOTIDE SEQUENCE</scope>
    <source>
        <strain evidence="1">WCHA30</strain>
        <plasmid evidence="1">p1_010030</plasmid>
    </source>
</reference>
<accession>A0A2S2F895</accession>
<dbReference type="OrthoDB" id="6667148at2"/>
<dbReference type="STRING" id="1871111.GCA_001704615_00911"/>
<dbReference type="EMBL" id="CP029389">
    <property type="protein sequence ID" value="AWL27140.1"/>
    <property type="molecule type" value="Genomic_DNA"/>
</dbReference>
<protein>
    <submittedName>
        <fullName evidence="1">Uncharacterized protein</fullName>
    </submittedName>
</protein>
<evidence type="ECO:0000313" key="2">
    <source>
        <dbReference type="Proteomes" id="UP000245977"/>
    </source>
</evidence>
<sequence length="622" mass="67067">MTRFSESEIKEASAAFTRIAVVGKNFLEAMKYKDGTPSDAVQLFDSVVAQAEKNGIDPAFYVPSALSSLMEKFSDSPLAKKQLLDSISTGIQEYRSRHGAMPSTGIVGAALEAAKSIYCDLTPDKTMGLFDSALARNPNSETQSFYDSVTSQSSTHVADVPALAMVTITMLIANASPLTAYLPNPKGTASLPLLYVRHTAGRDYGSTKKGDFLDGVKAASQYFDSIHKFALTSADNITYTVTTKRQRDEDNKPIGNERLPIVVGANRAYLNGILVGTDAFHTGKKNGAGSKFEPVEGVEVVVGADKFKLVSGVHDANTDTITLVFDKALPPEAKVHVSTAADYERVDNAGKTILIAPNTDVDLDYATVHAYGIRAIYTATIDALMQMQNELGVDMRSAFVAIVIAKLMLEQNTRLLIEAAERADGLGLSREVDLTRGSDMTAAFNKTSDIGAEIFPAIEDGKRRMVERTGHRPNGHDIYMTGALGTLMTVLADDTHFIPSALSFGMPNEIVRIGSKGADNYYYVPTTTGIVKEGEVDIAGKKSVFSEMLIIGRNNEAAKSVFVGHVCVPVITGDVRSEEFKQGVTYFSKVAAQMNDIGRYADQVFKLKVLNLPKSLTVSPSP</sequence>
<proteinExistence type="predicted"/>
<organism evidence="1 2">
    <name type="scientific">Acinetobacter defluvii</name>
    <dbReference type="NCBI Taxonomy" id="1871111"/>
    <lineage>
        <taxon>Bacteria</taxon>
        <taxon>Pseudomonadati</taxon>
        <taxon>Pseudomonadota</taxon>
        <taxon>Gammaproteobacteria</taxon>
        <taxon>Moraxellales</taxon>
        <taxon>Moraxellaceae</taxon>
        <taxon>Acinetobacter</taxon>
    </lineage>
</organism>
<dbReference type="AlphaFoldDB" id="A0A2S2F895"/>
<geneLocation type="plasmid" evidence="1 2">
    <name>p1_010030</name>
</geneLocation>
<name>A0A2S2F895_9GAMM</name>
<keyword evidence="1" id="KW-0614">Plasmid</keyword>
<dbReference type="Proteomes" id="UP000245977">
    <property type="component" value="Plasmid p1_010030"/>
</dbReference>